<accession>A0A9Q1RKW6</accession>
<feature type="region of interest" description="Disordered" evidence="5">
    <location>
        <begin position="458"/>
        <end position="516"/>
    </location>
</feature>
<evidence type="ECO:0000256" key="3">
    <source>
        <dbReference type="RuleBase" id="RU361260"/>
    </source>
</evidence>
<feature type="compositionally biased region" description="Low complexity" evidence="5">
    <location>
        <begin position="683"/>
        <end position="698"/>
    </location>
</feature>
<dbReference type="OrthoDB" id="1668162at2759"/>
<feature type="region of interest" description="Disordered" evidence="5">
    <location>
        <begin position="1615"/>
        <end position="1645"/>
    </location>
</feature>
<dbReference type="SMART" id="SM01326">
    <property type="entry name" value="PTEN_C2"/>
    <property type="match status" value="1"/>
</dbReference>
<feature type="compositionally biased region" description="Pro residues" evidence="5">
    <location>
        <begin position="742"/>
        <end position="763"/>
    </location>
</feature>
<evidence type="ECO:0000259" key="7">
    <source>
        <dbReference type="PROSITE" id="PS51444"/>
    </source>
</evidence>
<evidence type="ECO:0000256" key="2">
    <source>
        <dbReference type="ARBA" id="ARBA00022912"/>
    </source>
</evidence>
<dbReference type="Pfam" id="PF02181">
    <property type="entry name" value="FH2"/>
    <property type="match status" value="1"/>
</dbReference>
<dbReference type="PROSITE" id="PS51444">
    <property type="entry name" value="FH2"/>
    <property type="match status" value="1"/>
</dbReference>
<comment type="similarity">
    <text evidence="1">Belongs to the formin-like family. Class-II subfamily.</text>
</comment>
<dbReference type="Gene3D" id="2.60.40.1110">
    <property type="match status" value="1"/>
</dbReference>
<sequence>MALFRRFFYRKPPDRLLEISERVYVFDCCFSTDALDEYEYKTYMGGIVAQLQDHYPDASFMVFNFKEGDHRSQISDILTQYDMTVMDYPRQYEGCPVLPLEMIKHFLRSSESWLSLEGQQNVLLMHCERGGWPVLSFMLAGLLLYREQYTGEQKTLDMVYRQAPKELLYVLSPLNPQPSQLRYLHYITRRNIGLDWLPSDIPFALDCIILRVLPLFDGGRGCRLLVRVYGLDPASPMSNRSSKLLFSTSKTKQHGRLYRQEECALVKIDIHCRVQGDVVLECIHLDDDLVREEIIFRVMFHTAFIHSNVLMLTRDEVDVPWDAKDQFSREFEAEVLFSNADALPSIITTEAPDEDDNETEATSPDEFFEVEEIFSNAVDGQDGRGDSDAHSVQDSMQDDDTIEIWKEELEHHAFQDYAFVEVNRKLDGNMDSTQQASKTNGLRDKDDLIISKGVISDVSSHKDSDAETPGASVMSEDGESKQDIEGTFRQERQGSQLTADINNGKNEKAPSSLKKQLASNSKFAVDAIGPKNKSKQKESLGTMSRIAKPSAVSRWIPSNKGSYTTSMHVAYPPSRYKSAPPALAVTKDFQSGFKSKSPSPRASSEAKVVAGAGRIPKKRSSCPASFDMSTVKEAPVAVTSSSESAERQALDLQASPPNPLPSSLPSFQYPSTLSLELPPIQEASTNTPASATPPVSSPESHIITASLTHHSFPSPPSPPPPPPPPPSPYLSICHNVKSLSPASPPPPPPPPPSSLPPPPPPPSNGLRMTHMDSSHSHNVKSFSPPPPPPPPPSLPSSNGLRIIHMGSSPPPPPLPPTLSTVRRVGRVLSPTPSPTSSPNVACATSSSVALSPLTPPPLYAPTAPKLASFGMSILPPAPPPPPPLPILAIHGAPPPPPPFLVVPGVTSLLTMSAPLSPPPHASPVLSPLLGALASPPPPPPVKVSPPSQSDSLPPTSTPLRNAPLPPSPPPRNAPAPTPPLPPAPPPPPVLRNSPTSILSPPHSPLPPSINAPTPIPPPPPLSYNTSPAPTPPSILCPHPLSIQSSLSGVLPPPPPPPLYVEPLPSPLLSADPPPPPPPPPLLPVAPPPPPPPPPLLPVAPPPPPPPPPLLPVAPPPPLPEAPPPPPPPAPPPPSGGGPPAPPPPPYNGPPAPPPPPGGGPPPPPFPPGGAPPPPPPPGGKAPGPPPPPPPGGSAPGPPPPPGAPRPPGGGPPPPPPFGSKGPAAAGRGLPAGRALALTRTRSNLKPLHWSKVTRALQGSLWEELQRHGEPQVAPEFDVSEIEVLFSATPKSSSSSKSGGKKKSVDSKPDKVHLVDLRRANNTEIMLTKVKMPLPEMMAAALAMDESILDADQVENLIKFCPTKDEMDLLKGYTGDKELLGKCEQFFLELMKVPRVESKLRVFLFKIQFKSQVADFKKSLNTVNSACEEVRNSLKLKEILKKILFLGNTLNQGTARGSAIGFKLDSLLKLTDTRATNNKMTLMHYLCKVLASKSPALLDFHEGLVSMEAASKIQLKSLAEEMQAIIKGLEKVKKELESSENDGPVSEIFCKTLKEFIGASEAEVGSLRELYSVAGRNADALALYFNEDPAKCPFEQVTATLLNFVRLFRKAHEENLKQAEQDKKKVQKEAEAENAEGSNSRKKGEK</sequence>
<keyword evidence="2" id="KW-0904">Protein phosphatase</keyword>
<feature type="compositionally biased region" description="Basic and acidic residues" evidence="5">
    <location>
        <begin position="478"/>
        <end position="492"/>
    </location>
</feature>
<feature type="region of interest" description="Disordered" evidence="5">
    <location>
        <begin position="589"/>
        <end position="857"/>
    </location>
</feature>
<dbReference type="SUPFAM" id="SSF52799">
    <property type="entry name" value="(Phosphotyrosine protein) phosphatases II"/>
    <property type="match status" value="1"/>
</dbReference>
<dbReference type="InterPro" id="IPR035892">
    <property type="entry name" value="C2_domain_sf"/>
</dbReference>
<keyword evidence="2" id="KW-0378">Hydrolase</keyword>
<evidence type="ECO:0000313" key="9">
    <source>
        <dbReference type="Proteomes" id="UP001152561"/>
    </source>
</evidence>
<evidence type="ECO:0000313" key="8">
    <source>
        <dbReference type="EMBL" id="KAJ8560551.1"/>
    </source>
</evidence>
<dbReference type="SUPFAM" id="SSF101447">
    <property type="entry name" value="Formin homology 2 domain (FH2 domain)"/>
    <property type="match status" value="1"/>
</dbReference>
<feature type="compositionally biased region" description="Pro residues" evidence="5">
    <location>
        <begin position="963"/>
        <end position="989"/>
    </location>
</feature>
<dbReference type="InterPro" id="IPR015425">
    <property type="entry name" value="FH2_Formin"/>
</dbReference>
<dbReference type="Pfam" id="PF10409">
    <property type="entry name" value="PTEN_C2"/>
    <property type="match status" value="1"/>
</dbReference>
<dbReference type="Gene3D" id="1.20.58.2220">
    <property type="entry name" value="Formin, FH2 domain"/>
    <property type="match status" value="1"/>
</dbReference>
<evidence type="ECO:0000256" key="4">
    <source>
        <dbReference type="SAM" id="Coils"/>
    </source>
</evidence>
<dbReference type="PANTHER" id="PTHR45733">
    <property type="entry name" value="FORMIN-J"/>
    <property type="match status" value="1"/>
</dbReference>
<dbReference type="EMBL" id="JAJAGQ010000006">
    <property type="protein sequence ID" value="KAJ8560551.1"/>
    <property type="molecule type" value="Genomic_DNA"/>
</dbReference>
<feature type="coiled-coil region" evidence="4">
    <location>
        <begin position="1514"/>
        <end position="1541"/>
    </location>
</feature>
<feature type="compositionally biased region" description="Pro residues" evidence="5">
    <location>
        <begin position="934"/>
        <end position="943"/>
    </location>
</feature>
<feature type="compositionally biased region" description="Low complexity" evidence="5">
    <location>
        <begin position="922"/>
        <end position="933"/>
    </location>
</feature>
<feature type="region of interest" description="Disordered" evidence="5">
    <location>
        <begin position="524"/>
        <end position="543"/>
    </location>
</feature>
<dbReference type="Proteomes" id="UP001152561">
    <property type="component" value="Unassembled WGS sequence"/>
</dbReference>
<comment type="caution">
    <text evidence="8">The sequence shown here is derived from an EMBL/GenBank/DDBJ whole genome shotgun (WGS) entry which is preliminary data.</text>
</comment>
<feature type="compositionally biased region" description="Pro residues" evidence="5">
    <location>
        <begin position="1001"/>
        <end position="1021"/>
    </location>
</feature>
<protein>
    <recommendedName>
        <fullName evidence="3">Formin-like protein</fullName>
    </recommendedName>
</protein>
<evidence type="ECO:0000256" key="1">
    <source>
        <dbReference type="ARBA" id="ARBA00006468"/>
    </source>
</evidence>
<dbReference type="InterPro" id="IPR042201">
    <property type="entry name" value="FH2_Formin_sf"/>
</dbReference>
<feature type="compositionally biased region" description="Low complexity" evidence="5">
    <location>
        <begin position="990"/>
        <end position="1000"/>
    </location>
</feature>
<dbReference type="PROSITE" id="PS51182">
    <property type="entry name" value="C2_TENSIN"/>
    <property type="match status" value="1"/>
</dbReference>
<feature type="compositionally biased region" description="Low complexity" evidence="5">
    <location>
        <begin position="1218"/>
        <end position="1234"/>
    </location>
</feature>
<proteinExistence type="inferred from homology"/>
<keyword evidence="4" id="KW-0175">Coiled coil</keyword>
<feature type="compositionally biased region" description="Pro residues" evidence="5">
    <location>
        <begin position="713"/>
        <end position="728"/>
    </location>
</feature>
<dbReference type="GO" id="GO:0004721">
    <property type="term" value="F:phosphoprotein phosphatase activity"/>
    <property type="evidence" value="ECO:0007669"/>
    <property type="project" value="UniProtKB-KW"/>
</dbReference>
<dbReference type="SMART" id="SM00498">
    <property type="entry name" value="FH2"/>
    <property type="match status" value="1"/>
</dbReference>
<feature type="domain" description="C2 tensin-type" evidence="6">
    <location>
        <begin position="200"/>
        <end position="340"/>
    </location>
</feature>
<organism evidence="8 9">
    <name type="scientific">Anisodus acutangulus</name>
    <dbReference type="NCBI Taxonomy" id="402998"/>
    <lineage>
        <taxon>Eukaryota</taxon>
        <taxon>Viridiplantae</taxon>
        <taxon>Streptophyta</taxon>
        <taxon>Embryophyta</taxon>
        <taxon>Tracheophyta</taxon>
        <taxon>Spermatophyta</taxon>
        <taxon>Magnoliopsida</taxon>
        <taxon>eudicotyledons</taxon>
        <taxon>Gunneridae</taxon>
        <taxon>Pentapetalae</taxon>
        <taxon>asterids</taxon>
        <taxon>lamiids</taxon>
        <taxon>Solanales</taxon>
        <taxon>Solanaceae</taxon>
        <taxon>Solanoideae</taxon>
        <taxon>Hyoscyameae</taxon>
        <taxon>Anisodus</taxon>
    </lineage>
</organism>
<feature type="compositionally biased region" description="Polar residues" evidence="5">
    <location>
        <begin position="589"/>
        <end position="602"/>
    </location>
</feature>
<name>A0A9Q1RKW6_9SOLA</name>
<evidence type="ECO:0000256" key="5">
    <source>
        <dbReference type="SAM" id="MobiDB-lite"/>
    </source>
</evidence>
<dbReference type="Gene3D" id="3.90.190.10">
    <property type="entry name" value="Protein tyrosine phosphatase superfamily"/>
    <property type="match status" value="1"/>
</dbReference>
<feature type="compositionally biased region" description="Pro residues" evidence="5">
    <location>
        <begin position="1050"/>
        <end position="1217"/>
    </location>
</feature>
<dbReference type="SUPFAM" id="SSF49562">
    <property type="entry name" value="C2 domain (Calcium/lipid-binding domain, CaLB)"/>
    <property type="match status" value="1"/>
</dbReference>
<dbReference type="InterPro" id="IPR029021">
    <property type="entry name" value="Prot-tyrosine_phosphatase-like"/>
</dbReference>
<gene>
    <name evidence="8" type="ORF">K7X08_022411</name>
</gene>
<feature type="compositionally biased region" description="Basic and acidic residues" evidence="5">
    <location>
        <begin position="1615"/>
        <end position="1630"/>
    </location>
</feature>
<evidence type="ECO:0000259" key="6">
    <source>
        <dbReference type="PROSITE" id="PS51182"/>
    </source>
</evidence>
<feature type="compositionally biased region" description="Pro residues" evidence="5">
    <location>
        <begin position="783"/>
        <end position="794"/>
    </location>
</feature>
<feature type="compositionally biased region" description="Polar residues" evidence="5">
    <location>
        <begin position="493"/>
        <end position="504"/>
    </location>
</feature>
<feature type="region of interest" description="Disordered" evidence="5">
    <location>
        <begin position="910"/>
        <end position="1234"/>
    </location>
</feature>
<feature type="domain" description="FH2" evidence="7">
    <location>
        <begin position="1234"/>
        <end position="1633"/>
    </location>
</feature>
<keyword evidence="9" id="KW-1185">Reference proteome</keyword>
<dbReference type="InterPro" id="IPR051144">
    <property type="entry name" value="Formin_homology_domain"/>
</dbReference>
<dbReference type="InterPro" id="IPR014020">
    <property type="entry name" value="Tensin_C2-dom"/>
</dbReference>
<feature type="region of interest" description="Disordered" evidence="5">
    <location>
        <begin position="1287"/>
        <end position="1310"/>
    </location>
</feature>
<reference evidence="9" key="1">
    <citation type="journal article" date="2023" name="Proc. Natl. Acad. Sci. U.S.A.">
        <title>Genomic and structural basis for evolution of tropane alkaloid biosynthesis.</title>
        <authorList>
            <person name="Wanga Y.-J."/>
            <person name="Taina T."/>
            <person name="Yua J.-Y."/>
            <person name="Lia J."/>
            <person name="Xua B."/>
            <person name="Chenc J."/>
            <person name="D'Auriad J.C."/>
            <person name="Huanga J.-P."/>
            <person name="Huanga S.-X."/>
        </authorList>
    </citation>
    <scope>NUCLEOTIDE SEQUENCE [LARGE SCALE GENOMIC DNA]</scope>
    <source>
        <strain evidence="9">cv. KIB-2019</strain>
    </source>
</reference>
<dbReference type="PANTHER" id="PTHR45733:SF32">
    <property type="entry name" value="FORMIN-LIKE PROTEIN"/>
    <property type="match status" value="1"/>
</dbReference>